<dbReference type="Proteomes" id="UP000193380">
    <property type="component" value="Unassembled WGS sequence"/>
</dbReference>
<dbReference type="EMBL" id="FR904428">
    <property type="protein sequence ID" value="CDQ63101.1"/>
    <property type="molecule type" value="Genomic_DNA"/>
</dbReference>
<evidence type="ECO:0000313" key="3">
    <source>
        <dbReference type="Proteomes" id="UP000193380"/>
    </source>
</evidence>
<organism evidence="2 3">
    <name type="scientific">Oncorhynchus mykiss</name>
    <name type="common">Rainbow trout</name>
    <name type="synonym">Salmo gairdneri</name>
    <dbReference type="NCBI Taxonomy" id="8022"/>
    <lineage>
        <taxon>Eukaryota</taxon>
        <taxon>Metazoa</taxon>
        <taxon>Chordata</taxon>
        <taxon>Craniata</taxon>
        <taxon>Vertebrata</taxon>
        <taxon>Euteleostomi</taxon>
        <taxon>Actinopterygii</taxon>
        <taxon>Neopterygii</taxon>
        <taxon>Teleostei</taxon>
        <taxon>Protacanthopterygii</taxon>
        <taxon>Salmoniformes</taxon>
        <taxon>Salmonidae</taxon>
        <taxon>Salmoninae</taxon>
        <taxon>Oncorhynchus</taxon>
    </lineage>
</organism>
<dbReference type="STRING" id="8022.A0A060W7U5"/>
<reference evidence="2" key="1">
    <citation type="journal article" date="2014" name="Nat. Commun.">
        <title>The rainbow trout genome provides novel insights into evolution after whole-genome duplication in vertebrates.</title>
        <authorList>
            <person name="Berthelot C."/>
            <person name="Brunet F."/>
            <person name="Chalopin D."/>
            <person name="Juanchich A."/>
            <person name="Bernard M."/>
            <person name="Noel B."/>
            <person name="Bento P."/>
            <person name="Da Silva C."/>
            <person name="Labadie K."/>
            <person name="Alberti A."/>
            <person name="Aury J.M."/>
            <person name="Louis A."/>
            <person name="Dehais P."/>
            <person name="Bardou P."/>
            <person name="Montfort J."/>
            <person name="Klopp C."/>
            <person name="Cabau C."/>
            <person name="Gaspin C."/>
            <person name="Thorgaard G.H."/>
            <person name="Boussaha M."/>
            <person name="Quillet E."/>
            <person name="Guyomard R."/>
            <person name="Galiana D."/>
            <person name="Bobe J."/>
            <person name="Volff J.N."/>
            <person name="Genet C."/>
            <person name="Wincker P."/>
            <person name="Jaillon O."/>
            <person name="Roest Crollius H."/>
            <person name="Guiguen Y."/>
        </authorList>
    </citation>
    <scope>NUCLEOTIDE SEQUENCE [LARGE SCALE GENOMIC DNA]</scope>
</reference>
<accession>A0A060W7U5</accession>
<feature type="region of interest" description="Disordered" evidence="1">
    <location>
        <begin position="88"/>
        <end position="147"/>
    </location>
</feature>
<sequence>MQRVNILPSVNRQEEFRGLSMNGGPHLVVTLHPLLPKCLHSLVSWAHHHAEDCRSCPELKEVLERQCWGSVSAVWGCVDGHSYGMDIQTTKPRANPGHTESDPLLEGEEQLPGNQHPVNTTMSQPSTAATPQTQSAVHTDATTTSADGQTAFGTAKVTLGNRTLSI</sequence>
<gene>
    <name evidence="2" type="ORF">GSONMT00068513001</name>
</gene>
<protein>
    <submittedName>
        <fullName evidence="2">Uncharacterized protein</fullName>
    </submittedName>
</protein>
<evidence type="ECO:0000256" key="1">
    <source>
        <dbReference type="SAM" id="MobiDB-lite"/>
    </source>
</evidence>
<dbReference type="AlphaFoldDB" id="A0A060W7U5"/>
<proteinExistence type="predicted"/>
<feature type="compositionally biased region" description="Polar residues" evidence="1">
    <location>
        <begin position="112"/>
        <end position="147"/>
    </location>
</feature>
<name>A0A060W7U5_ONCMY</name>
<dbReference type="PaxDb" id="8022-A0A060W7U5"/>
<reference evidence="2" key="2">
    <citation type="submission" date="2014-03" db="EMBL/GenBank/DDBJ databases">
        <authorList>
            <person name="Genoscope - CEA"/>
        </authorList>
    </citation>
    <scope>NUCLEOTIDE SEQUENCE</scope>
</reference>
<evidence type="ECO:0000313" key="2">
    <source>
        <dbReference type="EMBL" id="CDQ63101.1"/>
    </source>
</evidence>